<organism evidence="1 2">
    <name type="scientific">Lyngbya confervoides BDU141951</name>
    <dbReference type="NCBI Taxonomy" id="1574623"/>
    <lineage>
        <taxon>Bacteria</taxon>
        <taxon>Bacillati</taxon>
        <taxon>Cyanobacteriota</taxon>
        <taxon>Cyanophyceae</taxon>
        <taxon>Oscillatoriophycideae</taxon>
        <taxon>Oscillatoriales</taxon>
        <taxon>Microcoleaceae</taxon>
        <taxon>Lyngbya</taxon>
    </lineage>
</organism>
<dbReference type="Proteomes" id="UP000031561">
    <property type="component" value="Unassembled WGS sequence"/>
</dbReference>
<accession>A0ABD4T264</accession>
<dbReference type="AlphaFoldDB" id="A0ABD4T264"/>
<evidence type="ECO:0000313" key="1">
    <source>
        <dbReference type="EMBL" id="MCM1982481.1"/>
    </source>
</evidence>
<dbReference type="EMBL" id="JTHE03000041">
    <property type="protein sequence ID" value="MCM1982481.1"/>
    <property type="molecule type" value="Genomic_DNA"/>
</dbReference>
<sequence>MQSKKDGQYLYACPDPHTAVKYLLVFSEQAEALGYVNTHAPEVSDRFAVHSLSSPQLQAVMARWEFQGIGWVQDYLTPRIQFMHQPLRGEPTP</sequence>
<comment type="caution">
    <text evidence="1">The sequence shown here is derived from an EMBL/GenBank/DDBJ whole genome shotgun (WGS) entry which is preliminary data.</text>
</comment>
<name>A0ABD4T264_9CYAN</name>
<evidence type="ECO:0000313" key="2">
    <source>
        <dbReference type="Proteomes" id="UP000031561"/>
    </source>
</evidence>
<gene>
    <name evidence="1" type="ORF">QQ91_0006535</name>
</gene>
<protein>
    <submittedName>
        <fullName evidence="1">Uncharacterized protein</fullName>
    </submittedName>
</protein>
<reference evidence="1 2" key="1">
    <citation type="journal article" date="2015" name="Genome Announc.">
        <title>Draft Genome Sequence of Filamentous Marine Cyanobacterium Lyngbya confervoides Strain BDU141951.</title>
        <authorList>
            <person name="Chandrababunaidu M.M."/>
            <person name="Sen D."/>
            <person name="Tripathy S."/>
        </authorList>
    </citation>
    <scope>NUCLEOTIDE SEQUENCE [LARGE SCALE GENOMIC DNA]</scope>
    <source>
        <strain evidence="1 2">BDU141951</strain>
    </source>
</reference>
<proteinExistence type="predicted"/>
<dbReference type="RefSeq" id="WP_166281303.1">
    <property type="nucleotide sequence ID" value="NZ_JTHE03000041.1"/>
</dbReference>
<keyword evidence="2" id="KW-1185">Reference proteome</keyword>